<dbReference type="WBParaSite" id="ALUE_0000451801-mRNA-1">
    <property type="protein sequence ID" value="ALUE_0000451801-mRNA-1"/>
    <property type="gene ID" value="ALUE_0000451801"/>
</dbReference>
<evidence type="ECO:0000313" key="3">
    <source>
        <dbReference type="WBParaSite" id="ALUE_0000451801-mRNA-1"/>
    </source>
</evidence>
<dbReference type="Proteomes" id="UP000036681">
    <property type="component" value="Unplaced"/>
</dbReference>
<name>A0A0M3HQT1_ASCLU</name>
<accession>A0A0M3HQT1</accession>
<keyword evidence="1" id="KW-0472">Membrane</keyword>
<sequence>MYYPICSVYKIDPCLPQDETLLNDDKIQRQRQKLAAGRIASQFFTLFLVPVVFAEYRRLSQEAEHCEEDSAERLADF</sequence>
<evidence type="ECO:0000256" key="1">
    <source>
        <dbReference type="SAM" id="Phobius"/>
    </source>
</evidence>
<reference evidence="3" key="1">
    <citation type="submission" date="2017-02" db="UniProtKB">
        <authorList>
            <consortium name="WormBaseParasite"/>
        </authorList>
    </citation>
    <scope>IDENTIFICATION</scope>
</reference>
<dbReference type="AlphaFoldDB" id="A0A0M3HQT1"/>
<keyword evidence="1" id="KW-0812">Transmembrane</keyword>
<keyword evidence="2" id="KW-1185">Reference proteome</keyword>
<feature type="transmembrane region" description="Helical" evidence="1">
    <location>
        <begin position="35"/>
        <end position="54"/>
    </location>
</feature>
<organism evidence="2 3">
    <name type="scientific">Ascaris lumbricoides</name>
    <name type="common">Giant roundworm</name>
    <dbReference type="NCBI Taxonomy" id="6252"/>
    <lineage>
        <taxon>Eukaryota</taxon>
        <taxon>Metazoa</taxon>
        <taxon>Ecdysozoa</taxon>
        <taxon>Nematoda</taxon>
        <taxon>Chromadorea</taxon>
        <taxon>Rhabditida</taxon>
        <taxon>Spirurina</taxon>
        <taxon>Ascaridomorpha</taxon>
        <taxon>Ascaridoidea</taxon>
        <taxon>Ascarididae</taxon>
        <taxon>Ascaris</taxon>
    </lineage>
</organism>
<evidence type="ECO:0000313" key="2">
    <source>
        <dbReference type="Proteomes" id="UP000036681"/>
    </source>
</evidence>
<proteinExistence type="predicted"/>
<keyword evidence="1" id="KW-1133">Transmembrane helix</keyword>
<protein>
    <submittedName>
        <fullName evidence="3">Uncharacterized protein</fullName>
    </submittedName>
</protein>